<evidence type="ECO:0000256" key="1">
    <source>
        <dbReference type="ARBA" id="ARBA00022618"/>
    </source>
</evidence>
<evidence type="ECO:0000256" key="5">
    <source>
        <dbReference type="SAM" id="MobiDB-lite"/>
    </source>
</evidence>
<dbReference type="PANTHER" id="PTHR18937:SF12">
    <property type="entry name" value="STRUCTURAL MAINTENANCE OF CHROMOSOMES PROTEIN"/>
    <property type="match status" value="1"/>
</dbReference>
<keyword evidence="2" id="KW-0498">Mitosis</keyword>
<dbReference type="GO" id="GO:0008278">
    <property type="term" value="C:cohesin complex"/>
    <property type="evidence" value="ECO:0007669"/>
    <property type="project" value="TreeGrafter"/>
</dbReference>
<gene>
    <name evidence="6" type="ORF">Ctob_003591</name>
</gene>
<evidence type="ECO:0000256" key="2">
    <source>
        <dbReference type="ARBA" id="ARBA00022776"/>
    </source>
</evidence>
<protein>
    <submittedName>
        <fullName evidence="6">Condensin complex subunit smc1</fullName>
    </submittedName>
</protein>
<dbReference type="GO" id="GO:0007062">
    <property type="term" value="P:sister chromatid cohesion"/>
    <property type="evidence" value="ECO:0007669"/>
    <property type="project" value="TreeGrafter"/>
</dbReference>
<dbReference type="OrthoDB" id="5575062at2759"/>
<dbReference type="GO" id="GO:0005634">
    <property type="term" value="C:nucleus"/>
    <property type="evidence" value="ECO:0007669"/>
    <property type="project" value="TreeGrafter"/>
</dbReference>
<dbReference type="GO" id="GO:0003677">
    <property type="term" value="F:DNA binding"/>
    <property type="evidence" value="ECO:0007669"/>
    <property type="project" value="TreeGrafter"/>
</dbReference>
<evidence type="ECO:0000256" key="4">
    <source>
        <dbReference type="ARBA" id="ARBA00023306"/>
    </source>
</evidence>
<dbReference type="Gene3D" id="3.40.50.300">
    <property type="entry name" value="P-loop containing nucleotide triphosphate hydrolases"/>
    <property type="match status" value="1"/>
</dbReference>
<evidence type="ECO:0000313" key="6">
    <source>
        <dbReference type="EMBL" id="KOO21192.1"/>
    </source>
</evidence>
<organism evidence="6 7">
    <name type="scientific">Chrysochromulina tobinii</name>
    <dbReference type="NCBI Taxonomy" id="1460289"/>
    <lineage>
        <taxon>Eukaryota</taxon>
        <taxon>Haptista</taxon>
        <taxon>Haptophyta</taxon>
        <taxon>Prymnesiophyceae</taxon>
        <taxon>Prymnesiales</taxon>
        <taxon>Chrysochromulinaceae</taxon>
        <taxon>Chrysochromulina</taxon>
    </lineage>
</organism>
<dbReference type="PANTHER" id="PTHR18937">
    <property type="entry name" value="STRUCTURAL MAINTENANCE OF CHROMOSOMES SMC FAMILY MEMBER"/>
    <property type="match status" value="1"/>
</dbReference>
<feature type="region of interest" description="Disordered" evidence="5">
    <location>
        <begin position="12"/>
        <end position="32"/>
    </location>
</feature>
<comment type="caution">
    <text evidence="6">The sequence shown here is derived from an EMBL/GenBank/DDBJ whole genome shotgun (WGS) entry which is preliminary data.</text>
</comment>
<sequence>LSALEHKLRLAHEKSDKLKEDAAKAEEEAKKAREARAAAEAALKNAKRDLKAVADQTAAARAKEAAARESLEERLDFSSLDALERTSKPADFEKHLGAEISEASRAIDAMTPNMKAIEQYEEVQQRLLEVETEYMYDAVKASQKEANSSFQNARNQRYSKFMSCFKVISESIDDKYKDLTQTKGVLVGGTAYLSIEDTTEPYLHGIKHTAMPPAKRFRPMMELSGGERTVAALLKYAAMLLSTTPVHLMTTG</sequence>
<proteinExistence type="predicted"/>
<keyword evidence="4" id="KW-0131">Cell cycle</keyword>
<name>A0A0M0J4D9_9EUKA</name>
<keyword evidence="3" id="KW-0539">Nucleus</keyword>
<keyword evidence="7" id="KW-1185">Reference proteome</keyword>
<dbReference type="AlphaFoldDB" id="A0A0M0J4D9"/>
<dbReference type="EMBL" id="JWZX01003383">
    <property type="protein sequence ID" value="KOO21192.1"/>
    <property type="molecule type" value="Genomic_DNA"/>
</dbReference>
<dbReference type="SUPFAM" id="SSF52540">
    <property type="entry name" value="P-loop containing nucleoside triphosphate hydrolases"/>
    <property type="match status" value="1"/>
</dbReference>
<evidence type="ECO:0000256" key="3">
    <source>
        <dbReference type="ARBA" id="ARBA00023242"/>
    </source>
</evidence>
<dbReference type="GO" id="GO:0051301">
    <property type="term" value="P:cell division"/>
    <property type="evidence" value="ECO:0007669"/>
    <property type="project" value="UniProtKB-KW"/>
</dbReference>
<evidence type="ECO:0000313" key="7">
    <source>
        <dbReference type="Proteomes" id="UP000037460"/>
    </source>
</evidence>
<dbReference type="Proteomes" id="UP000037460">
    <property type="component" value="Unassembled WGS sequence"/>
</dbReference>
<dbReference type="InterPro" id="IPR027417">
    <property type="entry name" value="P-loop_NTPase"/>
</dbReference>
<keyword evidence="1" id="KW-0132">Cell division</keyword>
<feature type="non-terminal residue" evidence="6">
    <location>
        <position position="1"/>
    </location>
</feature>
<reference evidence="7" key="1">
    <citation type="journal article" date="2015" name="PLoS Genet.">
        <title>Genome Sequence and Transcriptome Analyses of Chrysochromulina tobin: Metabolic Tools for Enhanced Algal Fitness in the Prominent Order Prymnesiales (Haptophyceae).</title>
        <authorList>
            <person name="Hovde B.T."/>
            <person name="Deodato C.R."/>
            <person name="Hunsperger H.M."/>
            <person name="Ryken S.A."/>
            <person name="Yost W."/>
            <person name="Jha R.K."/>
            <person name="Patterson J."/>
            <person name="Monnat R.J. Jr."/>
            <person name="Barlow S.B."/>
            <person name="Starkenburg S.R."/>
            <person name="Cattolico R.A."/>
        </authorList>
    </citation>
    <scope>NUCLEOTIDE SEQUENCE</scope>
    <source>
        <strain evidence="7">CCMP291</strain>
    </source>
</reference>
<accession>A0A0M0J4D9</accession>